<dbReference type="Proteomes" id="UP001497516">
    <property type="component" value="Chromosome 9"/>
</dbReference>
<proteinExistence type="predicted"/>
<accession>A0AAV2GU25</accession>
<dbReference type="EMBL" id="OZ034822">
    <property type="protein sequence ID" value="CAL1414285.1"/>
    <property type="molecule type" value="Genomic_DNA"/>
</dbReference>
<reference evidence="1 2" key="1">
    <citation type="submission" date="2024-04" db="EMBL/GenBank/DDBJ databases">
        <authorList>
            <person name="Fracassetti M."/>
        </authorList>
    </citation>
    <scope>NUCLEOTIDE SEQUENCE [LARGE SCALE GENOMIC DNA]</scope>
</reference>
<protein>
    <submittedName>
        <fullName evidence="1">Uncharacterized protein</fullName>
    </submittedName>
</protein>
<organism evidence="1 2">
    <name type="scientific">Linum trigynum</name>
    <dbReference type="NCBI Taxonomy" id="586398"/>
    <lineage>
        <taxon>Eukaryota</taxon>
        <taxon>Viridiplantae</taxon>
        <taxon>Streptophyta</taxon>
        <taxon>Embryophyta</taxon>
        <taxon>Tracheophyta</taxon>
        <taxon>Spermatophyta</taxon>
        <taxon>Magnoliopsida</taxon>
        <taxon>eudicotyledons</taxon>
        <taxon>Gunneridae</taxon>
        <taxon>Pentapetalae</taxon>
        <taxon>rosids</taxon>
        <taxon>fabids</taxon>
        <taxon>Malpighiales</taxon>
        <taxon>Linaceae</taxon>
        <taxon>Linum</taxon>
    </lineage>
</organism>
<dbReference type="AlphaFoldDB" id="A0AAV2GU25"/>
<evidence type="ECO:0000313" key="1">
    <source>
        <dbReference type="EMBL" id="CAL1414285.1"/>
    </source>
</evidence>
<sequence length="76" mass="8868">MGGGAIWFQKWVIGKEALKKEFEKRDRKPSWEGGDPRACHLPRGTHCFAAHHMVFVRVGRHYSSCFYVHSSKFQFD</sequence>
<name>A0AAV2GU25_9ROSI</name>
<evidence type="ECO:0000313" key="2">
    <source>
        <dbReference type="Proteomes" id="UP001497516"/>
    </source>
</evidence>
<gene>
    <name evidence="1" type="ORF">LTRI10_LOCUS53456</name>
</gene>
<keyword evidence="2" id="KW-1185">Reference proteome</keyword>